<evidence type="ECO:0000313" key="3">
    <source>
        <dbReference type="Proteomes" id="UP001314229"/>
    </source>
</evidence>
<protein>
    <submittedName>
        <fullName evidence="2">Uncharacterized protein</fullName>
    </submittedName>
</protein>
<keyword evidence="3" id="KW-1185">Reference proteome</keyword>
<evidence type="ECO:0000313" key="2">
    <source>
        <dbReference type="EMBL" id="CAK6969966.1"/>
    </source>
</evidence>
<organism evidence="2 3">
    <name type="scientific">Scomber scombrus</name>
    <name type="common">Atlantic mackerel</name>
    <name type="synonym">Scomber vernalis</name>
    <dbReference type="NCBI Taxonomy" id="13677"/>
    <lineage>
        <taxon>Eukaryota</taxon>
        <taxon>Metazoa</taxon>
        <taxon>Chordata</taxon>
        <taxon>Craniata</taxon>
        <taxon>Vertebrata</taxon>
        <taxon>Euteleostomi</taxon>
        <taxon>Actinopterygii</taxon>
        <taxon>Neopterygii</taxon>
        <taxon>Teleostei</taxon>
        <taxon>Neoteleostei</taxon>
        <taxon>Acanthomorphata</taxon>
        <taxon>Pelagiaria</taxon>
        <taxon>Scombriformes</taxon>
        <taxon>Scombridae</taxon>
        <taxon>Scomber</taxon>
    </lineage>
</organism>
<proteinExistence type="predicted"/>
<dbReference type="Proteomes" id="UP001314229">
    <property type="component" value="Unassembled WGS sequence"/>
</dbReference>
<feature type="region of interest" description="Disordered" evidence="1">
    <location>
        <begin position="76"/>
        <end position="111"/>
    </location>
</feature>
<name>A0AAV1PDJ2_SCOSC</name>
<reference evidence="2 3" key="1">
    <citation type="submission" date="2024-01" db="EMBL/GenBank/DDBJ databases">
        <authorList>
            <person name="Alioto T."/>
            <person name="Alioto T."/>
            <person name="Gomez Garrido J."/>
        </authorList>
    </citation>
    <scope>NUCLEOTIDE SEQUENCE [LARGE SCALE GENOMIC DNA]</scope>
</reference>
<dbReference type="EMBL" id="CAWUFR010000145">
    <property type="protein sequence ID" value="CAK6969966.1"/>
    <property type="molecule type" value="Genomic_DNA"/>
</dbReference>
<sequence>MDHGSSSSKLLKEPKLTGLQVSDRLSTRHMMPSEYFHPWMCYIVGANLNNNHSGGAVLPMTFLPATGFLKSLTSASRNVPDHKSDDNKHRGLAPHLRVHTRPPGGGGADAGKVWSLVNTGWRKGDYPVWLLRGSEATRVIKEKPEIPHPEKGSHTC</sequence>
<gene>
    <name evidence="2" type="ORF">FSCOSCO3_A015559</name>
</gene>
<evidence type="ECO:0000256" key="1">
    <source>
        <dbReference type="SAM" id="MobiDB-lite"/>
    </source>
</evidence>
<feature type="compositionally biased region" description="Basic residues" evidence="1">
    <location>
        <begin position="90"/>
        <end position="100"/>
    </location>
</feature>
<feature type="compositionally biased region" description="Basic and acidic residues" evidence="1">
    <location>
        <begin position="79"/>
        <end position="89"/>
    </location>
</feature>
<comment type="caution">
    <text evidence="2">The sequence shown here is derived from an EMBL/GenBank/DDBJ whole genome shotgun (WGS) entry which is preliminary data.</text>
</comment>
<dbReference type="AlphaFoldDB" id="A0AAV1PDJ2"/>
<accession>A0AAV1PDJ2</accession>